<dbReference type="Pfam" id="PF23717">
    <property type="entry name" value="DUF7159"/>
    <property type="match status" value="1"/>
</dbReference>
<feature type="region of interest" description="Disordered" evidence="1">
    <location>
        <begin position="386"/>
        <end position="537"/>
    </location>
</feature>
<keyword evidence="2" id="KW-1133">Transmembrane helix</keyword>
<dbReference type="InterPro" id="IPR043129">
    <property type="entry name" value="ATPase_NBD"/>
</dbReference>
<dbReference type="SUPFAM" id="SSF53067">
    <property type="entry name" value="Actin-like ATPase domain"/>
    <property type="match status" value="1"/>
</dbReference>
<protein>
    <recommendedName>
        <fullName evidence="3">DUF7159 domain-containing protein</fullName>
    </recommendedName>
</protein>
<dbReference type="EMBL" id="WBMO01000001">
    <property type="protein sequence ID" value="MDV2474270.1"/>
    <property type="molecule type" value="Genomic_DNA"/>
</dbReference>
<feature type="compositionally biased region" description="Polar residues" evidence="1">
    <location>
        <begin position="386"/>
        <end position="401"/>
    </location>
</feature>
<evidence type="ECO:0000259" key="3">
    <source>
        <dbReference type="Pfam" id="PF23717"/>
    </source>
</evidence>
<gene>
    <name evidence="4" type="ORF">F8M49_00550</name>
</gene>
<evidence type="ECO:0000256" key="1">
    <source>
        <dbReference type="SAM" id="MobiDB-lite"/>
    </source>
</evidence>
<reference evidence="4 5" key="1">
    <citation type="submission" date="2019-10" db="EMBL/GenBank/DDBJ databases">
        <title>Draft Genome Assembly of Rhodococcus zopfii DSM44189.</title>
        <authorList>
            <person name="Sutton J.M."/>
            <person name="Akob D.M."/>
            <person name="Bushman T.J."/>
        </authorList>
    </citation>
    <scope>NUCLEOTIDE SEQUENCE [LARGE SCALE GENOMIC DNA]</scope>
    <source>
        <strain evidence="4 5">DSM 44189</strain>
    </source>
</reference>
<feature type="compositionally biased region" description="Low complexity" evidence="1">
    <location>
        <begin position="523"/>
        <end position="537"/>
    </location>
</feature>
<feature type="compositionally biased region" description="Low complexity" evidence="1">
    <location>
        <begin position="413"/>
        <end position="445"/>
    </location>
</feature>
<feature type="compositionally biased region" description="Low complexity" evidence="1">
    <location>
        <begin position="453"/>
        <end position="488"/>
    </location>
</feature>
<evidence type="ECO:0000313" key="5">
    <source>
        <dbReference type="Proteomes" id="UP001275440"/>
    </source>
</evidence>
<dbReference type="Gene3D" id="3.30.420.40">
    <property type="match status" value="2"/>
</dbReference>
<feature type="compositionally biased region" description="Low complexity" evidence="1">
    <location>
        <begin position="507"/>
        <end position="516"/>
    </location>
</feature>
<proteinExistence type="predicted"/>
<keyword evidence="2" id="KW-0812">Transmembrane</keyword>
<keyword evidence="2" id="KW-0472">Membrane</keyword>
<feature type="compositionally biased region" description="Basic and acidic residues" evidence="1">
    <location>
        <begin position="493"/>
        <end position="506"/>
    </location>
</feature>
<dbReference type="InterPro" id="IPR055583">
    <property type="entry name" value="DUF7159"/>
</dbReference>
<sequence>MSIGVGLRVGTTVSSVAVTSAVPGQPGPAPIERRSAVHLHQDGTATLGEIDPILDQGASSFTNFLGHVGNPTGIRASDGSLSRAEDLVATAMECLLADAAPLIGDREYTVVAAHPTEWAPATVAVLRNALDYVGLRHVSLVSDAEAAAAWFESQVSRQTGRLVAVYHIDDLGSTVTLVRAGIAAGKPVRFGLADAPPVTTQLSTALAGYGWQMANLDAVVVTIDENVDTAAAQLVAQSVKAGLGTRCALAPDPHQTMVRGAALAAAAGSVEFLGSTQIIPMTRANLQRKQTPQGDGTPPRLVDPDATTMIPKITPHEQHRAMPATAQAPRASVGQAPVSTARAGDVATIMPEEEPTRRPSPILLAVSAVAVVVLAVVGVLVLTQRGSAAETNPSADRSVTATIPELQSPKPTPTTTTTTTTTTTSAPKTTTSAAPTTTSAARSTTEVASVGDSTAPAEAAELPATSRQAGSATVTTTAPQSTTTRPAPGWQTTDEKPTRERDRDRSTTPTPTQQPGDPEELPDPGSGSSPARPGGAS</sequence>
<dbReference type="Proteomes" id="UP001275440">
    <property type="component" value="Unassembled WGS sequence"/>
</dbReference>
<evidence type="ECO:0000256" key="2">
    <source>
        <dbReference type="SAM" id="Phobius"/>
    </source>
</evidence>
<feature type="domain" description="DUF7159" evidence="3">
    <location>
        <begin position="90"/>
        <end position="275"/>
    </location>
</feature>
<organism evidence="4 5">
    <name type="scientific">Rhodococcus zopfii</name>
    <dbReference type="NCBI Taxonomy" id="43772"/>
    <lineage>
        <taxon>Bacteria</taxon>
        <taxon>Bacillati</taxon>
        <taxon>Actinomycetota</taxon>
        <taxon>Actinomycetes</taxon>
        <taxon>Mycobacteriales</taxon>
        <taxon>Nocardiaceae</taxon>
        <taxon>Rhodococcus</taxon>
    </lineage>
</organism>
<comment type="caution">
    <text evidence="4">The sequence shown here is derived from an EMBL/GenBank/DDBJ whole genome shotgun (WGS) entry which is preliminary data.</text>
</comment>
<keyword evidence="5" id="KW-1185">Reference proteome</keyword>
<evidence type="ECO:0000313" key="4">
    <source>
        <dbReference type="EMBL" id="MDV2474270.1"/>
    </source>
</evidence>
<accession>A0ABU3WJW9</accession>
<name>A0ABU3WJW9_9NOCA</name>
<feature type="transmembrane region" description="Helical" evidence="2">
    <location>
        <begin position="362"/>
        <end position="382"/>
    </location>
</feature>